<keyword evidence="4" id="KW-1185">Reference proteome</keyword>
<organism evidence="3 4">
    <name type="scientific">Russula ochroleuca</name>
    <dbReference type="NCBI Taxonomy" id="152965"/>
    <lineage>
        <taxon>Eukaryota</taxon>
        <taxon>Fungi</taxon>
        <taxon>Dikarya</taxon>
        <taxon>Basidiomycota</taxon>
        <taxon>Agaricomycotina</taxon>
        <taxon>Agaricomycetes</taxon>
        <taxon>Russulales</taxon>
        <taxon>Russulaceae</taxon>
        <taxon>Russula</taxon>
    </lineage>
</organism>
<evidence type="ECO:0000313" key="3">
    <source>
        <dbReference type="EMBL" id="KAF8487395.1"/>
    </source>
</evidence>
<keyword evidence="1" id="KW-1133">Transmembrane helix</keyword>
<dbReference type="EMBL" id="WHVB01000001">
    <property type="protein sequence ID" value="KAF8487395.1"/>
    <property type="molecule type" value="Genomic_DNA"/>
</dbReference>
<feature type="domain" description="Fungal STAND N-terminal Goodbye" evidence="2">
    <location>
        <begin position="22"/>
        <end position="144"/>
    </location>
</feature>
<keyword evidence="1" id="KW-0812">Transmembrane</keyword>
<accession>A0A9P5N6N8</accession>
<proteinExistence type="predicted"/>
<name>A0A9P5N6N8_9AGAM</name>
<reference evidence="3" key="1">
    <citation type="submission" date="2019-10" db="EMBL/GenBank/DDBJ databases">
        <authorList>
            <consortium name="DOE Joint Genome Institute"/>
            <person name="Kuo A."/>
            <person name="Miyauchi S."/>
            <person name="Kiss E."/>
            <person name="Drula E."/>
            <person name="Kohler A."/>
            <person name="Sanchez-Garcia M."/>
            <person name="Andreopoulos B."/>
            <person name="Barry K.W."/>
            <person name="Bonito G."/>
            <person name="Buee M."/>
            <person name="Carver A."/>
            <person name="Chen C."/>
            <person name="Cichocki N."/>
            <person name="Clum A."/>
            <person name="Culley D."/>
            <person name="Crous P.W."/>
            <person name="Fauchery L."/>
            <person name="Girlanda M."/>
            <person name="Hayes R."/>
            <person name="Keri Z."/>
            <person name="LaButti K."/>
            <person name="Lipzen A."/>
            <person name="Lombard V."/>
            <person name="Magnuson J."/>
            <person name="Maillard F."/>
            <person name="Morin E."/>
            <person name="Murat C."/>
            <person name="Nolan M."/>
            <person name="Ohm R."/>
            <person name="Pangilinan J."/>
            <person name="Pereira M."/>
            <person name="Perotto S."/>
            <person name="Peter M."/>
            <person name="Riley R."/>
            <person name="Sitrit Y."/>
            <person name="Stielow B."/>
            <person name="Szollosi G."/>
            <person name="Zifcakova L."/>
            <person name="Stursova M."/>
            <person name="Spatafora J.W."/>
            <person name="Tedersoo L."/>
            <person name="Vaario L.-M."/>
            <person name="Yamada A."/>
            <person name="Yan M."/>
            <person name="Wang P."/>
            <person name="Xu J."/>
            <person name="Bruns T."/>
            <person name="Baldrian P."/>
            <person name="Vilgalys R."/>
            <person name="Henrissat B."/>
            <person name="Grigoriev I.V."/>
            <person name="Hibbett D."/>
            <person name="Nagy L.G."/>
            <person name="Martin F.M."/>
        </authorList>
    </citation>
    <scope>NUCLEOTIDE SEQUENCE</scope>
    <source>
        <strain evidence="3">Prilba</strain>
    </source>
</reference>
<evidence type="ECO:0000256" key="1">
    <source>
        <dbReference type="SAM" id="Phobius"/>
    </source>
</evidence>
<dbReference type="InterPro" id="IPR031350">
    <property type="entry name" value="Goodbye_dom"/>
</dbReference>
<feature type="transmembrane region" description="Helical" evidence="1">
    <location>
        <begin position="84"/>
        <end position="114"/>
    </location>
</feature>
<dbReference type="OrthoDB" id="194358at2759"/>
<comment type="caution">
    <text evidence="3">The sequence shown here is derived from an EMBL/GenBank/DDBJ whole genome shotgun (WGS) entry which is preliminary data.</text>
</comment>
<keyword evidence="1" id="KW-0472">Membrane</keyword>
<evidence type="ECO:0000259" key="2">
    <source>
        <dbReference type="Pfam" id="PF17109"/>
    </source>
</evidence>
<dbReference type="AlphaFoldDB" id="A0A9P5N6N8"/>
<reference evidence="3" key="2">
    <citation type="journal article" date="2020" name="Nat. Commun.">
        <title>Large-scale genome sequencing of mycorrhizal fungi provides insights into the early evolution of symbiotic traits.</title>
        <authorList>
            <person name="Miyauchi S."/>
            <person name="Kiss E."/>
            <person name="Kuo A."/>
            <person name="Drula E."/>
            <person name="Kohler A."/>
            <person name="Sanchez-Garcia M."/>
            <person name="Morin E."/>
            <person name="Andreopoulos B."/>
            <person name="Barry K.W."/>
            <person name="Bonito G."/>
            <person name="Buee M."/>
            <person name="Carver A."/>
            <person name="Chen C."/>
            <person name="Cichocki N."/>
            <person name="Clum A."/>
            <person name="Culley D."/>
            <person name="Crous P.W."/>
            <person name="Fauchery L."/>
            <person name="Girlanda M."/>
            <person name="Hayes R.D."/>
            <person name="Keri Z."/>
            <person name="LaButti K."/>
            <person name="Lipzen A."/>
            <person name="Lombard V."/>
            <person name="Magnuson J."/>
            <person name="Maillard F."/>
            <person name="Murat C."/>
            <person name="Nolan M."/>
            <person name="Ohm R.A."/>
            <person name="Pangilinan J."/>
            <person name="Pereira M.F."/>
            <person name="Perotto S."/>
            <person name="Peter M."/>
            <person name="Pfister S."/>
            <person name="Riley R."/>
            <person name="Sitrit Y."/>
            <person name="Stielow J.B."/>
            <person name="Szollosi G."/>
            <person name="Zifcakova L."/>
            <person name="Stursova M."/>
            <person name="Spatafora J.W."/>
            <person name="Tedersoo L."/>
            <person name="Vaario L.M."/>
            <person name="Yamada A."/>
            <person name="Yan M."/>
            <person name="Wang P."/>
            <person name="Xu J."/>
            <person name="Bruns T."/>
            <person name="Baldrian P."/>
            <person name="Vilgalys R."/>
            <person name="Dunand C."/>
            <person name="Henrissat B."/>
            <person name="Grigoriev I.V."/>
            <person name="Hibbett D."/>
            <person name="Nagy L.G."/>
            <person name="Martin F.M."/>
        </authorList>
    </citation>
    <scope>NUCLEOTIDE SEQUENCE</scope>
    <source>
        <strain evidence="3">Prilba</strain>
    </source>
</reference>
<dbReference type="Pfam" id="PF17109">
    <property type="entry name" value="Goodbye"/>
    <property type="match status" value="1"/>
</dbReference>
<sequence>MSHSHLTASSSMLSSNFQLIINNALKAYEKCTKKDLLAHPLAAQLQACDSLGAILAVLQQQVQGLDQSRSNDRWTKWLDPTVNVLFAFSATLGAGVGLVFSPANVIFAAIGVLLSTAKDVRTSQDLLMDIFERIQMFFQRLEIYTDVPPTTEMMDTTILILVEVLSILGVATKEIKQGRMKNFGKKLIGRTDMEDALKRLDKLTQEEARMAIAQNLKATHTVDERPSTIGWPVWAIEWLALTIEWPGSTKEWLASTIRSPASMIK</sequence>
<dbReference type="Proteomes" id="UP000759537">
    <property type="component" value="Unassembled WGS sequence"/>
</dbReference>
<protein>
    <recommendedName>
        <fullName evidence="2">Fungal STAND N-terminal Goodbye domain-containing protein</fullName>
    </recommendedName>
</protein>
<gene>
    <name evidence="3" type="ORF">DFH94DRAFT_841731</name>
</gene>
<evidence type="ECO:0000313" key="4">
    <source>
        <dbReference type="Proteomes" id="UP000759537"/>
    </source>
</evidence>